<feature type="region of interest" description="Disordered" evidence="1">
    <location>
        <begin position="527"/>
        <end position="570"/>
    </location>
</feature>
<sequence>MSSTFPSSDSRGWWPSKPNSKDPARRPTPEKRDSQPKVSGNKFNTLASALGLKSTKRPPALAIEQPPPALQSPLSPKPPKKYANRPPSKSVSSTRSRTDSIEPRTPPDLYQDPVGKRQSLLTLSDLDPFAARGIATPNSPSDPNRLSAYSNTSVPEYVSKKLEARGPTHRSSYASSSSTYTGDTGSSPTTMSPVPSADGHPKIPNARLPGNLHRKASLLSGDGSLGSAWDNMSSNMHSSQTLKEPRLSQPDPTTLISRPPTRPRGMTDVGTSLRHKFVPRDDAVPKVAPPTHVMPRTSPRVVVRQASASRIVAGPSTAPPAAELPPPPSLPADDADFASNSIHQHDSPDDMFFASPTSWDGRPLSPREREKRPWERDFQPLGGYDIDRSLPSSSRSSGSQPSRTLKKSLSHQALVKKAPVPTVPTPPPERDADRQPRKQRSFHHPRTPLSSPQTTNASLPGTPDASTTDHRRSGPGSTRKRLFSGSSMRRPSTSQGPDTDEDVRSVFSLPLAAEHVQRAPLSLSAFHQPSSFWDEGPSEPPRPISPPSTTQQQQQQQQQEYTPQHIMSPADMLKVEASMALEEEAQRQPYIRQRGNSILSSSTCLSDETGEEEYPPSVHRLTAMPSRSTSMVSRKSTGSVPQVSRPSTATNSSAASFRQRSEEQLFLSPQALPPPPRRNRPSTRQGPPAPPAPGPPPPETEAEASEAVDGFSPLSPPPRKILSAKKSMERVTQRRSIMRKPSFLSFDVEDEDDPSDGELDTDSINHIFEGAGDTHDSFLDLARESFDSTRSDYE</sequence>
<feature type="compositionally biased region" description="Polar residues" evidence="1">
    <location>
        <begin position="1"/>
        <end position="10"/>
    </location>
</feature>
<evidence type="ECO:0000256" key="1">
    <source>
        <dbReference type="SAM" id="MobiDB-lite"/>
    </source>
</evidence>
<name>D8PSC1_SCHCM</name>
<feature type="compositionally biased region" description="Low complexity" evidence="1">
    <location>
        <begin position="389"/>
        <end position="403"/>
    </location>
</feature>
<feature type="compositionally biased region" description="Low complexity" evidence="1">
    <location>
        <begin position="547"/>
        <end position="564"/>
    </location>
</feature>
<organism evidence="3">
    <name type="scientific">Schizophyllum commune (strain H4-8 / FGSC 9210)</name>
    <name type="common">Split gill fungus</name>
    <dbReference type="NCBI Taxonomy" id="578458"/>
    <lineage>
        <taxon>Eukaryota</taxon>
        <taxon>Fungi</taxon>
        <taxon>Dikarya</taxon>
        <taxon>Basidiomycota</taxon>
        <taxon>Agaricomycotina</taxon>
        <taxon>Agaricomycetes</taxon>
        <taxon>Agaricomycetidae</taxon>
        <taxon>Agaricales</taxon>
        <taxon>Schizophyllaceae</taxon>
        <taxon>Schizophyllum</taxon>
    </lineage>
</organism>
<feature type="compositionally biased region" description="Acidic residues" evidence="1">
    <location>
        <begin position="747"/>
        <end position="761"/>
    </location>
</feature>
<dbReference type="HOGENOM" id="CLU_338030_0_0_1"/>
<feature type="compositionally biased region" description="Polar residues" evidence="1">
    <location>
        <begin position="484"/>
        <end position="497"/>
    </location>
</feature>
<accession>D8PSC1</accession>
<dbReference type="KEGG" id="scm:SCHCO_02662783"/>
<evidence type="ECO:0000313" key="2">
    <source>
        <dbReference type="EMBL" id="EFJ02585.1"/>
    </source>
</evidence>
<feature type="compositionally biased region" description="Low complexity" evidence="1">
    <location>
        <begin position="217"/>
        <end position="227"/>
    </location>
</feature>
<feature type="compositionally biased region" description="Basic residues" evidence="1">
    <location>
        <begin position="437"/>
        <end position="446"/>
    </location>
</feature>
<feature type="compositionally biased region" description="Basic and acidic residues" evidence="1">
    <location>
        <begin position="365"/>
        <end position="378"/>
    </location>
</feature>
<reference evidence="2 3" key="1">
    <citation type="journal article" date="2010" name="Nat. Biotechnol.">
        <title>Genome sequence of the model mushroom Schizophyllum commune.</title>
        <authorList>
            <person name="Ohm R.A."/>
            <person name="de Jong J.F."/>
            <person name="Lugones L.G."/>
            <person name="Aerts A."/>
            <person name="Kothe E."/>
            <person name="Stajich J.E."/>
            <person name="de Vries R.P."/>
            <person name="Record E."/>
            <person name="Levasseur A."/>
            <person name="Baker S.E."/>
            <person name="Bartholomew K.A."/>
            <person name="Coutinho P.M."/>
            <person name="Erdmann S."/>
            <person name="Fowler T.J."/>
            <person name="Gathman A.C."/>
            <person name="Lombard V."/>
            <person name="Henrissat B."/>
            <person name="Knabe N."/>
            <person name="Kuees U."/>
            <person name="Lilly W.W."/>
            <person name="Lindquist E."/>
            <person name="Lucas S."/>
            <person name="Magnuson J.K."/>
            <person name="Piumi F."/>
            <person name="Raudaskoski M."/>
            <person name="Salamov A."/>
            <person name="Schmutz J."/>
            <person name="Schwarze F.W.M.R."/>
            <person name="vanKuyk P.A."/>
            <person name="Horton J.S."/>
            <person name="Grigoriev I.V."/>
            <person name="Woesten H.A.B."/>
        </authorList>
    </citation>
    <scope>NUCLEOTIDE SEQUENCE [LARGE SCALE GENOMIC DNA]</scope>
    <source>
        <strain evidence="3">H4-8 / FGSC 9210</strain>
    </source>
</reference>
<evidence type="ECO:0000313" key="3">
    <source>
        <dbReference type="Proteomes" id="UP000007431"/>
    </source>
</evidence>
<keyword evidence="3" id="KW-1185">Reference proteome</keyword>
<feature type="region of interest" description="Disordered" evidence="1">
    <location>
        <begin position="1"/>
        <end position="505"/>
    </location>
</feature>
<dbReference type="OMA" id="NERYMSE"/>
<feature type="compositionally biased region" description="Polar residues" evidence="1">
    <location>
        <begin position="594"/>
        <end position="606"/>
    </location>
</feature>
<feature type="compositionally biased region" description="Polar residues" evidence="1">
    <location>
        <begin position="448"/>
        <end position="459"/>
    </location>
</feature>
<feature type="compositionally biased region" description="Basic and acidic residues" evidence="1">
    <location>
        <begin position="19"/>
        <end position="35"/>
    </location>
</feature>
<dbReference type="Proteomes" id="UP000007431">
    <property type="component" value="Unassembled WGS sequence"/>
</dbReference>
<feature type="compositionally biased region" description="Polar residues" evidence="1">
    <location>
        <begin position="136"/>
        <end position="154"/>
    </location>
</feature>
<feature type="compositionally biased region" description="Polar residues" evidence="1">
    <location>
        <begin position="230"/>
        <end position="242"/>
    </location>
</feature>
<dbReference type="GeneID" id="9594692"/>
<dbReference type="InParanoid" id="D8PSC1"/>
<gene>
    <name evidence="2" type="ORF">SCHCODRAFT_231682</name>
</gene>
<dbReference type="OrthoDB" id="3195323at2759"/>
<feature type="compositionally biased region" description="Low complexity" evidence="1">
    <location>
        <begin position="171"/>
        <end position="190"/>
    </location>
</feature>
<dbReference type="eggNOG" id="ENOG502SQA7">
    <property type="taxonomic scope" value="Eukaryota"/>
</dbReference>
<proteinExistence type="predicted"/>
<dbReference type="EMBL" id="GL377302">
    <property type="protein sequence ID" value="EFJ02585.1"/>
    <property type="molecule type" value="Genomic_DNA"/>
</dbReference>
<feature type="compositionally biased region" description="Polar residues" evidence="1">
    <location>
        <begin position="36"/>
        <end position="47"/>
    </location>
</feature>
<feature type="region of interest" description="Disordered" evidence="1">
    <location>
        <begin position="586"/>
        <end position="763"/>
    </location>
</feature>
<dbReference type="AlphaFoldDB" id="D8PSC1"/>
<dbReference type="VEuPathDB" id="FungiDB:SCHCODRAFT_02662783"/>
<feature type="compositionally biased region" description="Polar residues" evidence="1">
    <location>
        <begin position="625"/>
        <end position="658"/>
    </location>
</feature>
<dbReference type="RefSeq" id="XP_003037487.1">
    <property type="nucleotide sequence ID" value="XM_003037441.1"/>
</dbReference>
<feature type="compositionally biased region" description="Pro residues" evidence="1">
    <location>
        <begin position="687"/>
        <end position="699"/>
    </location>
</feature>
<protein>
    <submittedName>
        <fullName evidence="2">Uncharacterized protein</fullName>
    </submittedName>
</protein>